<organism evidence="3 4">
    <name type="scientific">Chryseobacterium gallinarum</name>
    <dbReference type="NCBI Taxonomy" id="1324352"/>
    <lineage>
        <taxon>Bacteria</taxon>
        <taxon>Pseudomonadati</taxon>
        <taxon>Bacteroidota</taxon>
        <taxon>Flavobacteriia</taxon>
        <taxon>Flavobacteriales</taxon>
        <taxon>Weeksellaceae</taxon>
        <taxon>Chryseobacterium group</taxon>
        <taxon>Chryseobacterium</taxon>
    </lineage>
</organism>
<feature type="signal peptide" evidence="1">
    <location>
        <begin position="1"/>
        <end position="19"/>
    </location>
</feature>
<dbReference type="Proteomes" id="UP000035213">
    <property type="component" value="Chromosome"/>
</dbReference>
<evidence type="ECO:0000313" key="3">
    <source>
        <dbReference type="EMBL" id="AKK73425.1"/>
    </source>
</evidence>
<dbReference type="KEGG" id="cgn:OK18_13170"/>
<dbReference type="OrthoDB" id="947434at2"/>
<dbReference type="RefSeq" id="WP_053328276.1">
    <property type="nucleotide sequence ID" value="NZ_CP009928.1"/>
</dbReference>
<dbReference type="STRING" id="1324352.OK18_13170"/>
<dbReference type="AlphaFoldDB" id="A0A0G3M477"/>
<dbReference type="InterPro" id="IPR011250">
    <property type="entry name" value="OMP/PagP_B-barrel"/>
</dbReference>
<keyword evidence="1" id="KW-0732">Signal</keyword>
<reference evidence="3 4" key="1">
    <citation type="submission" date="2014-11" db="EMBL/GenBank/DDBJ databases">
        <authorList>
            <person name="Park G.-S."/>
            <person name="Hong S.-J."/>
            <person name="Jung B.K."/>
            <person name="Khan A.R."/>
            <person name="Kwak Y."/>
            <person name="Shin J.-H."/>
        </authorList>
    </citation>
    <scope>NUCLEOTIDE SEQUENCE [LARGE SCALE GENOMIC DNA]</scope>
    <source>
        <strain evidence="3 4">DSM 27622</strain>
    </source>
</reference>
<dbReference type="Gene3D" id="2.40.160.20">
    <property type="match status" value="1"/>
</dbReference>
<name>A0A0G3M477_CHRGL</name>
<dbReference type="Pfam" id="PF13568">
    <property type="entry name" value="OMP_b-brl_2"/>
    <property type="match status" value="1"/>
</dbReference>
<dbReference type="SUPFAM" id="SSF56925">
    <property type="entry name" value="OMPA-like"/>
    <property type="match status" value="1"/>
</dbReference>
<feature type="chain" id="PRO_5005185074" description="Outer membrane protein beta-barrel domain-containing protein" evidence="1">
    <location>
        <begin position="20"/>
        <end position="207"/>
    </location>
</feature>
<proteinExistence type="predicted"/>
<feature type="domain" description="Outer membrane protein beta-barrel" evidence="2">
    <location>
        <begin position="19"/>
        <end position="184"/>
    </location>
</feature>
<gene>
    <name evidence="3" type="ORF">OK18_13170</name>
</gene>
<dbReference type="PATRIC" id="fig|1324352.5.peg.2735"/>
<dbReference type="EMBL" id="CP009928">
    <property type="protein sequence ID" value="AKK73425.1"/>
    <property type="molecule type" value="Genomic_DNA"/>
</dbReference>
<protein>
    <recommendedName>
        <fullName evidence="2">Outer membrane protein beta-barrel domain-containing protein</fullName>
    </recommendedName>
</protein>
<evidence type="ECO:0000256" key="1">
    <source>
        <dbReference type="SAM" id="SignalP"/>
    </source>
</evidence>
<dbReference type="InterPro" id="IPR025665">
    <property type="entry name" value="Beta-barrel_OMP_2"/>
</dbReference>
<sequence length="207" mass="22971">MKKNIFFTLLLAVSGILTAQNSSVSFGVKGGYTLSNMKFFDEKLGSKSYFYAGILTEQPVSSQLAIQAELLYTQLGGKDSYPWTEQVGTEIVEVGNMDFTYQFHQIQVPVSVKYYFIPDLSASVGMNLGFNISTKLTTVNPYAGEYKGNSNGAKTLNLFPFVGAEYKISSSFFVDARYNFNFIEVSKKNTVPTKIGFLQAGVGYRFK</sequence>
<evidence type="ECO:0000313" key="4">
    <source>
        <dbReference type="Proteomes" id="UP000035213"/>
    </source>
</evidence>
<accession>A0A0G3M477</accession>
<evidence type="ECO:0000259" key="2">
    <source>
        <dbReference type="Pfam" id="PF13568"/>
    </source>
</evidence>